<keyword evidence="1" id="KW-0472">Membrane</keyword>
<protein>
    <recommendedName>
        <fullName evidence="4">Integral membrane protein</fullName>
    </recommendedName>
</protein>
<feature type="transmembrane region" description="Helical" evidence="1">
    <location>
        <begin position="16"/>
        <end position="35"/>
    </location>
</feature>
<feature type="transmembrane region" description="Helical" evidence="1">
    <location>
        <begin position="104"/>
        <end position="131"/>
    </location>
</feature>
<keyword evidence="1" id="KW-0812">Transmembrane</keyword>
<organism evidence="2 3">
    <name type="scientific">Ehrlichia ruminantium (strain Welgevonden)</name>
    <dbReference type="NCBI Taxonomy" id="254945"/>
    <lineage>
        <taxon>Bacteria</taxon>
        <taxon>Pseudomonadati</taxon>
        <taxon>Pseudomonadota</taxon>
        <taxon>Alphaproteobacteria</taxon>
        <taxon>Rickettsiales</taxon>
        <taxon>Anaplasmataceae</taxon>
        <taxon>Ehrlichia</taxon>
    </lineage>
</organism>
<dbReference type="Proteomes" id="UP000001021">
    <property type="component" value="Chromosome"/>
</dbReference>
<evidence type="ECO:0000313" key="3">
    <source>
        <dbReference type="Proteomes" id="UP000001021"/>
    </source>
</evidence>
<dbReference type="EMBL" id="CR925678">
    <property type="protein sequence ID" value="CAI26746.1"/>
    <property type="molecule type" value="Genomic_DNA"/>
</dbReference>
<gene>
    <name evidence="2" type="ordered locus">ERWE_CDS_02520</name>
</gene>
<dbReference type="KEGG" id="erw:ERWE_CDS_02520"/>
<evidence type="ECO:0000313" key="2">
    <source>
        <dbReference type="EMBL" id="CAI26746.1"/>
    </source>
</evidence>
<feature type="transmembrane region" description="Helical" evidence="1">
    <location>
        <begin position="62"/>
        <end position="84"/>
    </location>
</feature>
<reference evidence="2 3" key="1">
    <citation type="journal article" date="2006" name="J. Bacteriol.">
        <title>Comparative genomic analysis of three strains of Ehrlichia ruminantium reveals an active process of genome size plasticity.</title>
        <authorList>
            <person name="Frutos R."/>
            <person name="Viari A."/>
            <person name="Ferraz C."/>
            <person name="Morgat A."/>
            <person name="Eychenie S."/>
            <person name="Kandassami Y."/>
            <person name="Chantal I."/>
            <person name="Bensaid A."/>
            <person name="Coissac E."/>
            <person name="Vachiery N."/>
            <person name="Demaille J."/>
            <person name="Martinez D."/>
        </authorList>
    </citation>
    <scope>NUCLEOTIDE SEQUENCE [LARGE SCALE GENOMIC DNA]</scope>
    <source>
        <strain evidence="2 3">Welgevonden</strain>
    </source>
</reference>
<name>A0A0H3M0U1_EHRRW</name>
<dbReference type="HOGENOM" id="CLU_773240_0_0_5"/>
<keyword evidence="3" id="KW-1185">Reference proteome</keyword>
<proteinExistence type="predicted"/>
<accession>A0A0H3M0U1</accession>
<evidence type="ECO:0000256" key="1">
    <source>
        <dbReference type="SAM" id="Phobius"/>
    </source>
</evidence>
<keyword evidence="1" id="KW-1133">Transmembrane helix</keyword>
<sequence length="372" mass="43157">MEDIVAIVNDCVRDKFLLYKKLILIPSVIVLSTIIRNKHDKFYVASSYVKYLYANRNAKSKVISIVAVTVHVFISNIVFFFVVFNCTAKFWQTVFSKLKINTLIPLLNLFIGAVIFSSAYLLIGYIMHAIVLKKRGLSFKDFVANGELEDELLCTGIFSLLFVICVRICTKFLRIFKKLIFSTLELDTRMPLQLIKLRISMVKNVLGKIEEMLSRFNDICNDFQELSELMGNAFVMRLNLQRNAIIGQCGYYYEQFEFWEDVCDRYGKRYMDRSHMFVKCADDILQDLRGIEDQFRSIMGDLVDSLEMRRSKRCSICRNCKVLSKKEKELNKFINGIRTLLDEPMIGAVRIDIIVGYNSGSMPSFIEKCYYG</sequence>
<evidence type="ECO:0008006" key="4">
    <source>
        <dbReference type="Google" id="ProtNLM"/>
    </source>
</evidence>
<dbReference type="AlphaFoldDB" id="A0A0H3M0U1"/>